<proteinExistence type="predicted"/>
<dbReference type="CDD" id="cd00009">
    <property type="entry name" value="AAA"/>
    <property type="match status" value="1"/>
</dbReference>
<dbReference type="RefSeq" id="WP_102364776.1">
    <property type="nucleotide sequence ID" value="NZ_CP020991.1"/>
</dbReference>
<name>A0A2K9P0Z2_9FIRM</name>
<reference evidence="1 2" key="1">
    <citation type="submission" date="2017-04" db="EMBL/GenBank/DDBJ databases">
        <title>Monoglobus pectinilyticus 14 draft genome.</title>
        <authorList>
            <person name="Kim C."/>
            <person name="Rosendale D.I."/>
            <person name="Kelly W.J."/>
            <person name="Tannock G.W."/>
            <person name="Patchett M.L."/>
            <person name="Jordens J.Z."/>
        </authorList>
    </citation>
    <scope>NUCLEOTIDE SEQUENCE [LARGE SCALE GENOMIC DNA]</scope>
    <source>
        <strain evidence="1 2">14</strain>
    </source>
</reference>
<dbReference type="Pfam" id="PF05673">
    <property type="entry name" value="DUF815"/>
    <property type="match status" value="1"/>
</dbReference>
<sequence length="396" mass="44737">MNLFIFNNLNNDDVVTSLLKFKSDGDEDAYYQAARNLISFSKHRLTDGNIIDEYILRLMLEQDNLPNPETIRDFLRQDIKTVYDNLLCIDWDKLCISQDLVPISSIISTPIETGLHGYARSLESMMNSKSREALMGAILAHAEVFGTGSSSAFAALKWEGKSLKGIYNTDPITFDDLCGLEYQKRILIANTESFMCGKPANDVLLTGSSGTGKSSCVKASLNMFKDRGLRLIELKKSDLDDLPLVFRSINNQILKYIIFIDDLSFEPDDMSYKLLKVALDGQAETRGGNVLIYATSNRRNLIKETWADREGGMNDEIHRSEALSERKSLAARFGINLSFLTPTQKEYLNIVSDMLRREDIQMDENIRSKALTWQIQYNGFSGRTAAQFVSNFLSEQ</sequence>
<dbReference type="PANTHER" id="PTHR42935">
    <property type="entry name" value="SLR0930 PROTEIN"/>
    <property type="match status" value="1"/>
</dbReference>
<keyword evidence="2" id="KW-1185">Reference proteome</keyword>
<gene>
    <name evidence="1" type="ORF">B9O19_00295</name>
</gene>
<dbReference type="InterPro" id="IPR008533">
    <property type="entry name" value="DUF815"/>
</dbReference>
<dbReference type="OrthoDB" id="9812140at2"/>
<dbReference type="GeneID" id="98061724"/>
<dbReference type="EMBL" id="CP020991">
    <property type="protein sequence ID" value="AUO18479.1"/>
    <property type="molecule type" value="Genomic_DNA"/>
</dbReference>
<evidence type="ECO:0000313" key="1">
    <source>
        <dbReference type="EMBL" id="AUO18479.1"/>
    </source>
</evidence>
<dbReference type="InterPro" id="IPR027417">
    <property type="entry name" value="P-loop_NTPase"/>
</dbReference>
<accession>A0A2K9P0Z2</accession>
<dbReference type="KEGG" id="mpec:B9O19_00295"/>
<protein>
    <submittedName>
        <fullName evidence="1">Uncharacterized protein</fullName>
    </submittedName>
</protein>
<organism evidence="1 2">
    <name type="scientific">Monoglobus pectinilyticus</name>
    <dbReference type="NCBI Taxonomy" id="1981510"/>
    <lineage>
        <taxon>Bacteria</taxon>
        <taxon>Bacillati</taxon>
        <taxon>Bacillota</taxon>
        <taxon>Clostridia</taxon>
        <taxon>Monoglobales</taxon>
        <taxon>Monoglobaceae</taxon>
        <taxon>Monoglobus</taxon>
    </lineage>
</organism>
<dbReference type="PANTHER" id="PTHR42935:SF1">
    <property type="entry name" value="SLR0930 PROTEIN"/>
    <property type="match status" value="1"/>
</dbReference>
<evidence type="ECO:0000313" key="2">
    <source>
        <dbReference type="Proteomes" id="UP000235589"/>
    </source>
</evidence>
<dbReference type="AlphaFoldDB" id="A0A2K9P0Z2"/>
<dbReference type="Gene3D" id="3.40.50.300">
    <property type="entry name" value="P-loop containing nucleotide triphosphate hydrolases"/>
    <property type="match status" value="1"/>
</dbReference>
<dbReference type="SUPFAM" id="SSF52540">
    <property type="entry name" value="P-loop containing nucleoside triphosphate hydrolases"/>
    <property type="match status" value="1"/>
</dbReference>
<dbReference type="Proteomes" id="UP000235589">
    <property type="component" value="Chromosome"/>
</dbReference>